<keyword evidence="1" id="KW-0175">Coiled coil</keyword>
<reference evidence="3 4" key="1">
    <citation type="journal article" date="2013" name="Genome Announc.">
        <title>Draft Genome Sequence of the Cellulolytic, Mesophilic, Anaerobic Bacterium Clostridium termitidis Strain CT1112 (DSM 5398).</title>
        <authorList>
            <person name="Lal S."/>
            <person name="Ramachandran U."/>
            <person name="Zhang X."/>
            <person name="Munir R."/>
            <person name="Sparling R."/>
            <person name="Levin D.B."/>
        </authorList>
    </citation>
    <scope>NUCLEOTIDE SEQUENCE [LARGE SCALE GENOMIC DNA]</scope>
    <source>
        <strain evidence="3 4">CT1112</strain>
    </source>
</reference>
<evidence type="ECO:0000313" key="4">
    <source>
        <dbReference type="Proteomes" id="UP000014155"/>
    </source>
</evidence>
<dbReference type="AlphaFoldDB" id="S0FGU2"/>
<evidence type="ECO:0000256" key="1">
    <source>
        <dbReference type="SAM" id="Coils"/>
    </source>
</evidence>
<evidence type="ECO:0000313" key="3">
    <source>
        <dbReference type="EMBL" id="EMS70452.1"/>
    </source>
</evidence>
<dbReference type="Proteomes" id="UP000014155">
    <property type="component" value="Unassembled WGS sequence"/>
</dbReference>
<gene>
    <name evidence="3" type="ORF">CTER_3799</name>
</gene>
<evidence type="ECO:0000256" key="2">
    <source>
        <dbReference type="SAM" id="SignalP"/>
    </source>
</evidence>
<evidence type="ECO:0008006" key="5">
    <source>
        <dbReference type="Google" id="ProtNLM"/>
    </source>
</evidence>
<feature type="signal peptide" evidence="2">
    <location>
        <begin position="1"/>
        <end position="22"/>
    </location>
</feature>
<protein>
    <recommendedName>
        <fullName evidence="5">Lipoprotein</fullName>
    </recommendedName>
</protein>
<proteinExistence type="predicted"/>
<comment type="caution">
    <text evidence="3">The sequence shown here is derived from an EMBL/GenBank/DDBJ whole genome shotgun (WGS) entry which is preliminary data.</text>
</comment>
<dbReference type="EMBL" id="AORV01000054">
    <property type="protein sequence ID" value="EMS70452.1"/>
    <property type="molecule type" value="Genomic_DNA"/>
</dbReference>
<dbReference type="RefSeq" id="WP_004628345.1">
    <property type="nucleotide sequence ID" value="NZ_AORV01000054.1"/>
</dbReference>
<accession>S0FGU2</accession>
<organism evidence="3 4">
    <name type="scientific">Ruminiclostridium cellobioparum subsp. termitidis CT1112</name>
    <dbReference type="NCBI Taxonomy" id="1195236"/>
    <lineage>
        <taxon>Bacteria</taxon>
        <taxon>Bacillati</taxon>
        <taxon>Bacillota</taxon>
        <taxon>Clostridia</taxon>
        <taxon>Eubacteriales</taxon>
        <taxon>Oscillospiraceae</taxon>
        <taxon>Ruminiclostridium</taxon>
    </lineage>
</organism>
<keyword evidence="4" id="KW-1185">Reference proteome</keyword>
<name>S0FGU2_RUMCE</name>
<feature type="chain" id="PRO_5039579999" description="Lipoprotein" evidence="2">
    <location>
        <begin position="23"/>
        <end position="137"/>
    </location>
</feature>
<sequence length="137" mass="16541">MYRKIIFSLLIFFLICTQSSCGSGSNYSEFESKFMEEYYKVIQNVYSKEVKDILVKLQSEENNDILNNMNQLLQDNKKMRKKNEKKYDELQELYTGLVDLKDAYKSWDSLDLDRKLYLNSKLDDIYFYLSQSEYYKK</sequence>
<keyword evidence="2" id="KW-0732">Signal</keyword>
<feature type="coiled-coil region" evidence="1">
    <location>
        <begin position="55"/>
        <end position="93"/>
    </location>
</feature>